<comment type="caution">
    <text evidence="1">The sequence shown here is derived from an EMBL/GenBank/DDBJ whole genome shotgun (WGS) entry which is preliminary data.</text>
</comment>
<gene>
    <name evidence="1" type="ORF">PCASD_25486</name>
</gene>
<dbReference type="EMBL" id="PGCI01000318">
    <property type="protein sequence ID" value="PLW29822.1"/>
    <property type="molecule type" value="Genomic_DNA"/>
</dbReference>
<accession>A0A2N5TWG5</accession>
<evidence type="ECO:0000313" key="2">
    <source>
        <dbReference type="Proteomes" id="UP000235392"/>
    </source>
</evidence>
<protein>
    <submittedName>
        <fullName evidence="1">Uncharacterized protein</fullName>
    </submittedName>
</protein>
<reference evidence="1 2" key="1">
    <citation type="submission" date="2017-11" db="EMBL/GenBank/DDBJ databases">
        <title>De novo assembly and phasing of dikaryotic genomes from two isolates of Puccinia coronata f. sp. avenae, the causal agent of oat crown rust.</title>
        <authorList>
            <person name="Miller M.E."/>
            <person name="Zhang Y."/>
            <person name="Omidvar V."/>
            <person name="Sperschneider J."/>
            <person name="Schwessinger B."/>
            <person name="Raley C."/>
            <person name="Palmer J.M."/>
            <person name="Garnica D."/>
            <person name="Upadhyaya N."/>
            <person name="Rathjen J."/>
            <person name="Taylor J.M."/>
            <person name="Park R.F."/>
            <person name="Dodds P.N."/>
            <person name="Hirsch C.D."/>
            <person name="Kianian S.F."/>
            <person name="Figueroa M."/>
        </authorList>
    </citation>
    <scope>NUCLEOTIDE SEQUENCE [LARGE SCALE GENOMIC DNA]</scope>
    <source>
        <strain evidence="1">12SD80</strain>
    </source>
</reference>
<proteinExistence type="predicted"/>
<name>A0A2N5TWG5_9BASI</name>
<dbReference type="Proteomes" id="UP000235392">
    <property type="component" value="Unassembled WGS sequence"/>
</dbReference>
<organism evidence="1 2">
    <name type="scientific">Puccinia coronata f. sp. avenae</name>
    <dbReference type="NCBI Taxonomy" id="200324"/>
    <lineage>
        <taxon>Eukaryota</taxon>
        <taxon>Fungi</taxon>
        <taxon>Dikarya</taxon>
        <taxon>Basidiomycota</taxon>
        <taxon>Pucciniomycotina</taxon>
        <taxon>Pucciniomycetes</taxon>
        <taxon>Pucciniales</taxon>
        <taxon>Pucciniaceae</taxon>
        <taxon>Puccinia</taxon>
    </lineage>
</organism>
<evidence type="ECO:0000313" key="1">
    <source>
        <dbReference type="EMBL" id="PLW29822.1"/>
    </source>
</evidence>
<sequence>MAGKAVLAEHCNRFSRGIQSFVNFFLGNQTKIQDYPPPPTPAELQALYWVAQRTAAIKNQLDRLCQAIANKTPAEIDFMVTQAEKEIRKNIKMPPFTPANRKGDHKGQAVSTQTKADVERALALAGISRLTFDWDVKYGSDSPWNSTVIEVLGLKAFEWLQRLVPISREEAGQAPAVIQRWVNTKCREIREAASLGGENYDQIKAGKAAKAQFERWRKV</sequence>
<dbReference type="AlphaFoldDB" id="A0A2N5TWG5"/>